<dbReference type="EMBL" id="MFWB01000005">
    <property type="protein sequence ID" value="OGJ09766.1"/>
    <property type="molecule type" value="Genomic_DNA"/>
</dbReference>
<dbReference type="Gene3D" id="3.20.20.150">
    <property type="entry name" value="Divalent-metal-dependent TIM barrel enzymes"/>
    <property type="match status" value="1"/>
</dbReference>
<comment type="caution">
    <text evidence="2">The sequence shown here is derived from an EMBL/GenBank/DDBJ whole genome shotgun (WGS) entry which is preliminary data.</text>
</comment>
<feature type="domain" description="Xylose isomerase-like TIM barrel" evidence="1">
    <location>
        <begin position="55"/>
        <end position="226"/>
    </location>
</feature>
<name>A0A1F6YTS0_9BACT</name>
<dbReference type="AlphaFoldDB" id="A0A1F6YTS0"/>
<dbReference type="InterPro" id="IPR036237">
    <property type="entry name" value="Xyl_isomerase-like_sf"/>
</dbReference>
<dbReference type="Proteomes" id="UP000177047">
    <property type="component" value="Unassembled WGS sequence"/>
</dbReference>
<organism evidence="2 3">
    <name type="scientific">Candidatus Nomurabacteria bacterium RIFOXYB1_FULL_39_16</name>
    <dbReference type="NCBI Taxonomy" id="1801803"/>
    <lineage>
        <taxon>Bacteria</taxon>
        <taxon>Candidatus Nomuraibacteriota</taxon>
    </lineage>
</organism>
<dbReference type="InterPro" id="IPR050312">
    <property type="entry name" value="IolE/XylAMocC-like"/>
</dbReference>
<proteinExistence type="predicted"/>
<sequence length="255" mass="28614">MTGRRYKLGLKLWSTNLTSIPTAKKLIDEGKYDYVELFTVPGTYDNTYKTWQLCNIPFVVHAAHFAVGMDLSDHTNYINNNRLLDEARNFADRLKAEHLIFHPGVKGNLLETAEQLSKLRDPRALIENVPFVGIDDKLKLLGSTPMEIGRLLEDVPDLGFCLDLAHAVCASNSHGLQVMEIIDKFLLFKPKIIHLSDSDLKSTKDQHLLIGQGNLPIKEFLSKLPAKQKISVESSKELSNLYVLASQEEATLNAT</sequence>
<evidence type="ECO:0000313" key="3">
    <source>
        <dbReference type="Proteomes" id="UP000177047"/>
    </source>
</evidence>
<dbReference type="STRING" id="1801803.A2356_02175"/>
<gene>
    <name evidence="2" type="ORF">A2356_02175</name>
</gene>
<dbReference type="Pfam" id="PF01261">
    <property type="entry name" value="AP_endonuc_2"/>
    <property type="match status" value="1"/>
</dbReference>
<evidence type="ECO:0000313" key="2">
    <source>
        <dbReference type="EMBL" id="OGJ09766.1"/>
    </source>
</evidence>
<accession>A0A1F6YTS0</accession>
<dbReference type="PANTHER" id="PTHR12110:SF21">
    <property type="entry name" value="XYLOSE ISOMERASE-LIKE TIM BARREL DOMAIN-CONTAINING PROTEIN"/>
    <property type="match status" value="1"/>
</dbReference>
<protein>
    <recommendedName>
        <fullName evidence="1">Xylose isomerase-like TIM barrel domain-containing protein</fullName>
    </recommendedName>
</protein>
<dbReference type="PANTHER" id="PTHR12110">
    <property type="entry name" value="HYDROXYPYRUVATE ISOMERASE"/>
    <property type="match status" value="1"/>
</dbReference>
<evidence type="ECO:0000259" key="1">
    <source>
        <dbReference type="Pfam" id="PF01261"/>
    </source>
</evidence>
<dbReference type="SUPFAM" id="SSF51658">
    <property type="entry name" value="Xylose isomerase-like"/>
    <property type="match status" value="1"/>
</dbReference>
<dbReference type="InterPro" id="IPR013022">
    <property type="entry name" value="Xyl_isomerase-like_TIM-brl"/>
</dbReference>
<reference evidence="2 3" key="1">
    <citation type="journal article" date="2016" name="Nat. Commun.">
        <title>Thousands of microbial genomes shed light on interconnected biogeochemical processes in an aquifer system.</title>
        <authorList>
            <person name="Anantharaman K."/>
            <person name="Brown C.T."/>
            <person name="Hug L.A."/>
            <person name="Sharon I."/>
            <person name="Castelle C.J."/>
            <person name="Probst A.J."/>
            <person name="Thomas B.C."/>
            <person name="Singh A."/>
            <person name="Wilkins M.J."/>
            <person name="Karaoz U."/>
            <person name="Brodie E.L."/>
            <person name="Williams K.H."/>
            <person name="Hubbard S.S."/>
            <person name="Banfield J.F."/>
        </authorList>
    </citation>
    <scope>NUCLEOTIDE SEQUENCE [LARGE SCALE GENOMIC DNA]</scope>
</reference>